<keyword evidence="10" id="KW-0732">Signal</keyword>
<evidence type="ECO:0000313" key="12">
    <source>
        <dbReference type="EMBL" id="GMM35096.1"/>
    </source>
</evidence>
<dbReference type="InterPro" id="IPR050542">
    <property type="entry name" value="Glycosyl_Hydrlase18_Chitinase"/>
</dbReference>
<dbReference type="EC" id="3.2.1.14" evidence="2"/>
<evidence type="ECO:0000313" key="13">
    <source>
        <dbReference type="Proteomes" id="UP001360560"/>
    </source>
</evidence>
<dbReference type="RefSeq" id="XP_064852096.1">
    <property type="nucleotide sequence ID" value="XM_064996024.1"/>
</dbReference>
<evidence type="ECO:0000256" key="2">
    <source>
        <dbReference type="ARBA" id="ARBA00012729"/>
    </source>
</evidence>
<reference evidence="12 13" key="1">
    <citation type="journal article" date="2023" name="Elife">
        <title>Identification of key yeast species and microbe-microbe interactions impacting larval growth of Drosophila in the wild.</title>
        <authorList>
            <person name="Mure A."/>
            <person name="Sugiura Y."/>
            <person name="Maeda R."/>
            <person name="Honda K."/>
            <person name="Sakurai N."/>
            <person name="Takahashi Y."/>
            <person name="Watada M."/>
            <person name="Katoh T."/>
            <person name="Gotoh A."/>
            <person name="Gotoh Y."/>
            <person name="Taniguchi I."/>
            <person name="Nakamura K."/>
            <person name="Hayashi T."/>
            <person name="Katayama T."/>
            <person name="Uemura T."/>
            <person name="Hattori Y."/>
        </authorList>
    </citation>
    <scope>NUCLEOTIDE SEQUENCE [LARGE SCALE GENOMIC DNA]</scope>
    <source>
        <strain evidence="12 13">SC-9</strain>
    </source>
</reference>
<dbReference type="Gene3D" id="3.20.20.80">
    <property type="entry name" value="Glycosidases"/>
    <property type="match status" value="1"/>
</dbReference>
<dbReference type="InterPro" id="IPR001223">
    <property type="entry name" value="Glyco_hydro18_cat"/>
</dbReference>
<feature type="domain" description="GH18" evidence="11">
    <location>
        <begin position="27"/>
        <end position="309"/>
    </location>
</feature>
<keyword evidence="3 8" id="KW-0378">Hydrolase</keyword>
<evidence type="ECO:0000256" key="7">
    <source>
        <dbReference type="ARBA" id="ARBA00023326"/>
    </source>
</evidence>
<dbReference type="GO" id="GO:0005576">
    <property type="term" value="C:extracellular region"/>
    <property type="evidence" value="ECO:0007669"/>
    <property type="project" value="TreeGrafter"/>
</dbReference>
<sequence>MIAWFSFFLLSLLFNNNVHAAYQPDGHNIALYWGAGGGQKSLGYYCKSGAADIMMISFLNNWNADSCSFNFGNACGASPGPCTQIEEDIKTCQSLGIKVLLSFGGDDRRGKYGLKNDLQGESLAEVFYNMFHPNGNATVKPFGTAEIDGIDFDIENGNDNGLAALVTKLRSLWTTKTLLVSACPQCPYPDGNVLNLLKDKNAKVDLAFIQYYNNACGINHASKFKKNWKVWENFQQTLAGNSNLKLYIGMSASSGSGYTKPAAYVNETSADARTFGNFGGFFLWDAASGFTNVDKTTGLNQIYGIRNIIRDEVVTSSVITSSATSTSLSTFVSSATETLVSTSTSILTVSTTEYTRVTETSTVTSTSGQSTEKFTVLLAHGTNVPTVFVSTDLAESTEVTVVQSTSISTSLSASATTTTTTYLSEISTSTASSSSSSLIANAKRMAPTTSESSSVMATKTSLSTVLTTNAAGAQAKRVITIVSTIAIPQSLH</sequence>
<dbReference type="PANTHER" id="PTHR45708:SF49">
    <property type="entry name" value="ENDOCHITINASE"/>
    <property type="match status" value="1"/>
</dbReference>
<evidence type="ECO:0000256" key="9">
    <source>
        <dbReference type="RuleBase" id="RU004453"/>
    </source>
</evidence>
<protein>
    <recommendedName>
        <fullName evidence="2">chitinase</fullName>
        <ecNumber evidence="2">3.2.1.14</ecNumber>
    </recommendedName>
</protein>
<dbReference type="Pfam" id="PF00704">
    <property type="entry name" value="Glyco_hydro_18"/>
    <property type="match status" value="1"/>
</dbReference>
<evidence type="ECO:0000256" key="4">
    <source>
        <dbReference type="ARBA" id="ARBA00023024"/>
    </source>
</evidence>
<organism evidence="12 13">
    <name type="scientific">Saccharomycopsis crataegensis</name>
    <dbReference type="NCBI Taxonomy" id="43959"/>
    <lineage>
        <taxon>Eukaryota</taxon>
        <taxon>Fungi</taxon>
        <taxon>Dikarya</taxon>
        <taxon>Ascomycota</taxon>
        <taxon>Saccharomycotina</taxon>
        <taxon>Saccharomycetes</taxon>
        <taxon>Saccharomycopsidaceae</taxon>
        <taxon>Saccharomycopsis</taxon>
    </lineage>
</organism>
<gene>
    <name evidence="12" type="ORF">DASC09_024210</name>
</gene>
<dbReference type="GeneID" id="90073075"/>
<feature type="chain" id="PRO_5043977776" description="chitinase" evidence="10">
    <location>
        <begin position="21"/>
        <end position="492"/>
    </location>
</feature>
<evidence type="ECO:0000259" key="11">
    <source>
        <dbReference type="PROSITE" id="PS51910"/>
    </source>
</evidence>
<dbReference type="GO" id="GO:0006032">
    <property type="term" value="P:chitin catabolic process"/>
    <property type="evidence" value="ECO:0007669"/>
    <property type="project" value="UniProtKB-KW"/>
</dbReference>
<evidence type="ECO:0000256" key="3">
    <source>
        <dbReference type="ARBA" id="ARBA00022801"/>
    </source>
</evidence>
<comment type="caution">
    <text evidence="12">The sequence shown here is derived from an EMBL/GenBank/DDBJ whole genome shotgun (WGS) entry which is preliminary data.</text>
</comment>
<dbReference type="PANTHER" id="PTHR45708">
    <property type="entry name" value="ENDOCHITINASE"/>
    <property type="match status" value="1"/>
</dbReference>
<evidence type="ECO:0000256" key="1">
    <source>
        <dbReference type="ARBA" id="ARBA00000822"/>
    </source>
</evidence>
<keyword evidence="7" id="KW-0624">Polysaccharide degradation</keyword>
<evidence type="ECO:0000256" key="5">
    <source>
        <dbReference type="ARBA" id="ARBA00023277"/>
    </source>
</evidence>
<proteinExistence type="inferred from homology"/>
<feature type="signal peptide" evidence="10">
    <location>
        <begin position="1"/>
        <end position="20"/>
    </location>
</feature>
<dbReference type="AlphaFoldDB" id="A0AAV5QK81"/>
<dbReference type="InterPro" id="IPR001579">
    <property type="entry name" value="Glyco_hydro_18_chit_AS"/>
</dbReference>
<dbReference type="GO" id="GO:0008843">
    <property type="term" value="F:endochitinase activity"/>
    <property type="evidence" value="ECO:0007669"/>
    <property type="project" value="UniProtKB-EC"/>
</dbReference>
<keyword evidence="4" id="KW-0146">Chitin degradation</keyword>
<keyword evidence="5" id="KW-0119">Carbohydrate metabolism</keyword>
<dbReference type="GO" id="GO:0000272">
    <property type="term" value="P:polysaccharide catabolic process"/>
    <property type="evidence" value="ECO:0007669"/>
    <property type="project" value="UniProtKB-KW"/>
</dbReference>
<evidence type="ECO:0000256" key="10">
    <source>
        <dbReference type="SAM" id="SignalP"/>
    </source>
</evidence>
<evidence type="ECO:0000256" key="6">
    <source>
        <dbReference type="ARBA" id="ARBA00023295"/>
    </source>
</evidence>
<dbReference type="PROSITE" id="PS51910">
    <property type="entry name" value="GH18_2"/>
    <property type="match status" value="1"/>
</dbReference>
<comment type="catalytic activity">
    <reaction evidence="1">
        <text>Random endo-hydrolysis of N-acetyl-beta-D-glucosaminide (1-&gt;4)-beta-linkages in chitin and chitodextrins.</text>
        <dbReference type="EC" id="3.2.1.14"/>
    </reaction>
</comment>
<keyword evidence="13" id="KW-1185">Reference proteome</keyword>
<dbReference type="EMBL" id="BTFZ01000004">
    <property type="protein sequence ID" value="GMM35096.1"/>
    <property type="molecule type" value="Genomic_DNA"/>
</dbReference>
<accession>A0AAV5QK81</accession>
<dbReference type="Proteomes" id="UP001360560">
    <property type="component" value="Unassembled WGS sequence"/>
</dbReference>
<dbReference type="SUPFAM" id="SSF51445">
    <property type="entry name" value="(Trans)glycosidases"/>
    <property type="match status" value="1"/>
</dbReference>
<name>A0AAV5QK81_9ASCO</name>
<comment type="similarity">
    <text evidence="9">Belongs to the glycosyl hydrolase 18 family.</text>
</comment>
<dbReference type="InterPro" id="IPR017853">
    <property type="entry name" value="GH"/>
</dbReference>
<dbReference type="PROSITE" id="PS01095">
    <property type="entry name" value="GH18_1"/>
    <property type="match status" value="1"/>
</dbReference>
<evidence type="ECO:0000256" key="8">
    <source>
        <dbReference type="RuleBase" id="RU000489"/>
    </source>
</evidence>
<keyword evidence="6 8" id="KW-0326">Glycosidase</keyword>